<gene>
    <name evidence="5" type="ORF">GCM10025863_26990</name>
</gene>
<feature type="domain" description="Rv2993c-like N-terminal" evidence="4">
    <location>
        <begin position="1"/>
        <end position="68"/>
    </location>
</feature>
<accession>A0ABM8FX13</accession>
<dbReference type="Pfam" id="PF10370">
    <property type="entry name" value="Rv2993c-like_N"/>
    <property type="match status" value="1"/>
</dbReference>
<reference evidence="6" key="1">
    <citation type="journal article" date="2019" name="Int. J. Syst. Evol. Microbiol.">
        <title>The Global Catalogue of Microorganisms (GCM) 10K type strain sequencing project: providing services to taxonomists for standard genome sequencing and annotation.</title>
        <authorList>
            <consortium name="The Broad Institute Genomics Platform"/>
            <consortium name="The Broad Institute Genome Sequencing Center for Infectious Disease"/>
            <person name="Wu L."/>
            <person name="Ma J."/>
        </authorList>
    </citation>
    <scope>NUCLEOTIDE SEQUENCE [LARGE SCALE GENOMIC DNA]</scope>
    <source>
        <strain evidence="6">NBRC 106310</strain>
    </source>
</reference>
<protein>
    <recommendedName>
        <fullName evidence="7">Ureidoglycolate lyase</fullName>
    </recommendedName>
</protein>
<evidence type="ECO:0000259" key="3">
    <source>
        <dbReference type="Pfam" id="PF01557"/>
    </source>
</evidence>
<organism evidence="5 6">
    <name type="scientific">Microbacterium suwonense</name>
    <dbReference type="NCBI Taxonomy" id="683047"/>
    <lineage>
        <taxon>Bacteria</taxon>
        <taxon>Bacillati</taxon>
        <taxon>Actinomycetota</taxon>
        <taxon>Actinomycetes</taxon>
        <taxon>Micrococcales</taxon>
        <taxon>Microbacteriaceae</taxon>
        <taxon>Microbacterium</taxon>
    </lineage>
</organism>
<keyword evidence="2" id="KW-0479">Metal-binding</keyword>
<proteinExistence type="inferred from homology"/>
<dbReference type="Gene3D" id="3.90.850.10">
    <property type="entry name" value="Fumarylacetoacetase-like, C-terminal domain"/>
    <property type="match status" value="1"/>
</dbReference>
<dbReference type="Pfam" id="PF01557">
    <property type="entry name" value="FAA_hydrolase"/>
    <property type="match status" value="1"/>
</dbReference>
<feature type="domain" description="Fumarylacetoacetase-like C-terminal" evidence="3">
    <location>
        <begin position="75"/>
        <end position="281"/>
    </location>
</feature>
<name>A0ABM8FX13_9MICO</name>
<evidence type="ECO:0000313" key="6">
    <source>
        <dbReference type="Proteomes" id="UP001321543"/>
    </source>
</evidence>
<dbReference type="RefSeq" id="WP_286300579.1">
    <property type="nucleotide sequence ID" value="NZ_AP027728.1"/>
</dbReference>
<evidence type="ECO:0000259" key="4">
    <source>
        <dbReference type="Pfam" id="PF10370"/>
    </source>
</evidence>
<dbReference type="InterPro" id="IPR051121">
    <property type="entry name" value="FAH"/>
</dbReference>
<sequence>MKLARFRTGDGAVRIGRVDGDEIVDLSGIPGVGTSMRTLIGELTTLGDSIRSADGDRHALAEVTLLAPIDDPQKFLGIGMNYAAHAEEARQASIPIPTSQMWFNKQVSCINDPFGDVERPVVSEQLDYEIELGVVIGRPARNVSAEQARDHIAGYLVVNDVSIRDWLAKLSPTFTLGKSFDTHGPIGPWLTTDDEIDDPLKLQLTLTVNGEVRQSADTSDMIYDIYEQIAYLSQVMTLQPGDILATGTPSGIGAPTQNWLVPGDVVRAEIEGLGAIENRVVDAR</sequence>
<dbReference type="PANTHER" id="PTHR42796:SF4">
    <property type="entry name" value="FUMARYLACETOACETATE HYDROLASE DOMAIN-CONTAINING PROTEIN 2A"/>
    <property type="match status" value="1"/>
</dbReference>
<dbReference type="InterPro" id="IPR018833">
    <property type="entry name" value="Rv2993c-like_N"/>
</dbReference>
<comment type="similarity">
    <text evidence="1">Belongs to the FAH family.</text>
</comment>
<dbReference type="InterPro" id="IPR036663">
    <property type="entry name" value="Fumarylacetoacetase_C_sf"/>
</dbReference>
<evidence type="ECO:0000313" key="5">
    <source>
        <dbReference type="EMBL" id="BDZ40085.1"/>
    </source>
</evidence>
<dbReference type="PANTHER" id="PTHR42796">
    <property type="entry name" value="FUMARYLACETOACETATE HYDROLASE DOMAIN-CONTAINING PROTEIN 2A-RELATED"/>
    <property type="match status" value="1"/>
</dbReference>
<keyword evidence="6" id="KW-1185">Reference proteome</keyword>
<dbReference type="SUPFAM" id="SSF56529">
    <property type="entry name" value="FAH"/>
    <property type="match status" value="1"/>
</dbReference>
<dbReference type="InterPro" id="IPR011234">
    <property type="entry name" value="Fumarylacetoacetase-like_C"/>
</dbReference>
<dbReference type="EMBL" id="AP027728">
    <property type="protein sequence ID" value="BDZ40085.1"/>
    <property type="molecule type" value="Genomic_DNA"/>
</dbReference>
<evidence type="ECO:0000256" key="2">
    <source>
        <dbReference type="ARBA" id="ARBA00022723"/>
    </source>
</evidence>
<dbReference type="Proteomes" id="UP001321543">
    <property type="component" value="Chromosome"/>
</dbReference>
<evidence type="ECO:0000256" key="1">
    <source>
        <dbReference type="ARBA" id="ARBA00010211"/>
    </source>
</evidence>
<evidence type="ECO:0008006" key="7">
    <source>
        <dbReference type="Google" id="ProtNLM"/>
    </source>
</evidence>